<evidence type="ECO:0000259" key="3">
    <source>
        <dbReference type="Pfam" id="PF12331"/>
    </source>
</evidence>
<evidence type="ECO:0008006" key="8">
    <source>
        <dbReference type="Google" id="ProtNLM"/>
    </source>
</evidence>
<evidence type="ECO:0000256" key="1">
    <source>
        <dbReference type="SAM" id="Coils"/>
    </source>
</evidence>
<gene>
    <name evidence="6" type="ORF">BP00DRAFT_394891</name>
</gene>
<feature type="compositionally biased region" description="Acidic residues" evidence="2">
    <location>
        <begin position="1"/>
        <end position="15"/>
    </location>
</feature>
<dbReference type="Proteomes" id="UP000248817">
    <property type="component" value="Unassembled WGS sequence"/>
</dbReference>
<feature type="compositionally biased region" description="Low complexity" evidence="2">
    <location>
        <begin position="39"/>
        <end position="49"/>
    </location>
</feature>
<dbReference type="InterPro" id="IPR022093">
    <property type="entry name" value="Rad26-like_helical"/>
</dbReference>
<dbReference type="Pfam" id="PF21046">
    <property type="entry name" value="Rad26-like_C"/>
    <property type="match status" value="1"/>
</dbReference>
<feature type="domain" description="Rad26-like C-terminal" evidence="4">
    <location>
        <begin position="717"/>
        <end position="779"/>
    </location>
</feature>
<dbReference type="InterPro" id="IPR048379">
    <property type="entry name" value="Rad26-like_C"/>
</dbReference>
<evidence type="ECO:0000313" key="7">
    <source>
        <dbReference type="Proteomes" id="UP000248817"/>
    </source>
</evidence>
<evidence type="ECO:0000256" key="2">
    <source>
        <dbReference type="SAM" id="MobiDB-lite"/>
    </source>
</evidence>
<dbReference type="InterPro" id="IPR048380">
    <property type="entry name" value="Rad26-like_N"/>
</dbReference>
<name>A0A2V5I6B9_9EURO</name>
<feature type="compositionally biased region" description="Polar residues" evidence="2">
    <location>
        <begin position="339"/>
        <end position="349"/>
    </location>
</feature>
<organism evidence="6 7">
    <name type="scientific">Aspergillus indologenus CBS 114.80</name>
    <dbReference type="NCBI Taxonomy" id="1450541"/>
    <lineage>
        <taxon>Eukaryota</taxon>
        <taxon>Fungi</taxon>
        <taxon>Dikarya</taxon>
        <taxon>Ascomycota</taxon>
        <taxon>Pezizomycotina</taxon>
        <taxon>Eurotiomycetes</taxon>
        <taxon>Eurotiomycetidae</taxon>
        <taxon>Eurotiales</taxon>
        <taxon>Aspergillaceae</taxon>
        <taxon>Aspergillus</taxon>
        <taxon>Aspergillus subgen. Circumdati</taxon>
    </lineage>
</organism>
<protein>
    <recommendedName>
        <fullName evidence="8">DNA repair protein Rad26</fullName>
    </recommendedName>
</protein>
<feature type="compositionally biased region" description="Polar residues" evidence="2">
    <location>
        <begin position="24"/>
        <end position="38"/>
    </location>
</feature>
<reference evidence="6 7" key="1">
    <citation type="submission" date="2018-02" db="EMBL/GenBank/DDBJ databases">
        <title>The genomes of Aspergillus section Nigri reveals drivers in fungal speciation.</title>
        <authorList>
            <consortium name="DOE Joint Genome Institute"/>
            <person name="Vesth T.C."/>
            <person name="Nybo J."/>
            <person name="Theobald S."/>
            <person name="Brandl J."/>
            <person name="Frisvad J.C."/>
            <person name="Nielsen K.F."/>
            <person name="Lyhne E.K."/>
            <person name="Kogle M.E."/>
            <person name="Kuo A."/>
            <person name="Riley R."/>
            <person name="Clum A."/>
            <person name="Nolan M."/>
            <person name="Lipzen A."/>
            <person name="Salamov A."/>
            <person name="Henrissat B."/>
            <person name="Wiebenga A."/>
            <person name="De vries R.P."/>
            <person name="Grigoriev I.V."/>
            <person name="Mortensen U.H."/>
            <person name="Andersen M.R."/>
            <person name="Baker S.E."/>
        </authorList>
    </citation>
    <scope>NUCLEOTIDE SEQUENCE [LARGE SCALE GENOMIC DNA]</scope>
    <source>
        <strain evidence="6 7">CBS 114.80</strain>
    </source>
</reference>
<dbReference type="AlphaFoldDB" id="A0A2V5I6B9"/>
<accession>A0A2V5I6B9</accession>
<feature type="domain" description="Rad26-like helical repeats" evidence="3">
    <location>
        <begin position="488"/>
        <end position="709"/>
    </location>
</feature>
<dbReference type="Pfam" id="PF21048">
    <property type="entry name" value="Rad26-like_N"/>
    <property type="match status" value="1"/>
</dbReference>
<dbReference type="Pfam" id="PF12331">
    <property type="entry name" value="Rad26-like_helical_rpts"/>
    <property type="match status" value="1"/>
</dbReference>
<evidence type="ECO:0000313" key="6">
    <source>
        <dbReference type="EMBL" id="PYI32325.1"/>
    </source>
</evidence>
<sequence length="787" mass="88251">MEENDDDFFSDDGFDDLPPGTLYQLEQNAYRATQAPATQQHQQQQQQQQPLPELTVSTRPYVRSDHQAISGDNLKPSNATLQPPPRLHSGLTNDYDDWDIGELDAEVLDNGVAIQPDDALQQASLFATPARHNETHPHVEPGNLRAEAEDEYGYLPDPMEIEGVGGSSQYAELHRTHAELSEKLAMENERYKQLLEELTAAKSIAETKTGEIAIIRANQAKVTQDYDRQMTALRRAMAEQAARHREEVEAARAEGKMLATENAFLKQDLAEEAMRVNQLKAKPRTEEKAPPVTPKKTRVLPFRDGFDDDEILAISPTKSAKSKRTTPTVPGKRKRKLSQDSPTPLQLSPQAEPLPDEAPEDLSDDAMVDVHPQQGVPFVRSYDSSIVKRILNHRTVVDGKPDIEVMAGLAFPSDPQQMLSTILLGETAKLDFGNYMVEYGRAIISLWGRALSEKYYLPIPMFMSIMGFLISIDLPSYDPDLIEHLIPILQESGDVNGVPRFKHSPVSRQNLGQVRKTPLSQLEPLVDSTEALSLLFQLACRRMHVEREMTTFWRCMRYDFVLMMLNCSQPLRDISLMLSLLSTSIREGSFGSIQSTEQDQIANENYIVDRVANLLSETPQLDEGQDPYLPYEICDMRREALSFLTSVAFNSQTPESTHGSLILASHPTVLARLIRAMHDEVHALYTLPPEKDLHASMINGLMRLVYGVIQRHREQVDLQAKLCRVAGGKQKFLVVFTRLAFSEGLVLEAGITDDTVEMAHEILDDAVNPQEAEALLEAFPNANWDGE</sequence>
<evidence type="ECO:0000259" key="4">
    <source>
        <dbReference type="Pfam" id="PF21046"/>
    </source>
</evidence>
<proteinExistence type="predicted"/>
<keyword evidence="7" id="KW-1185">Reference proteome</keyword>
<keyword evidence="1" id="KW-0175">Coiled coil</keyword>
<feature type="domain" description="Rad26-like N-terminal" evidence="5">
    <location>
        <begin position="387"/>
        <end position="431"/>
    </location>
</feature>
<evidence type="ECO:0000259" key="5">
    <source>
        <dbReference type="Pfam" id="PF21048"/>
    </source>
</evidence>
<feature type="region of interest" description="Disordered" evidence="2">
    <location>
        <begin position="278"/>
        <end position="362"/>
    </location>
</feature>
<feature type="coiled-coil region" evidence="1">
    <location>
        <begin position="170"/>
        <end position="208"/>
    </location>
</feature>
<dbReference type="EMBL" id="KZ825494">
    <property type="protein sequence ID" value="PYI32325.1"/>
    <property type="molecule type" value="Genomic_DNA"/>
</dbReference>
<feature type="region of interest" description="Disordered" evidence="2">
    <location>
        <begin position="1"/>
        <end position="93"/>
    </location>
</feature>